<evidence type="ECO:0000256" key="1">
    <source>
        <dbReference type="SAM" id="MobiDB-lite"/>
    </source>
</evidence>
<keyword evidence="2" id="KW-0732">Signal</keyword>
<feature type="compositionally biased region" description="Polar residues" evidence="1">
    <location>
        <begin position="252"/>
        <end position="272"/>
    </location>
</feature>
<sequence length="286" mass="31353">MLYHNLFLLLVVFSHASNIICLPMFKFLYPKNSASVKGLETATESAEVSSNSKVFKDPTVTTVNPEKNSETVKGVESELGNIKQTSLKANDNFHVSKDKKITGEEYKRGSSYGPGGKLASKVWKGIVHGSKSFGRGIRTVWRYLTEAIAKVEKLKVEKHLAKKAKEAKKLEKAEKLKESKTVEVNNPEEVKKPKDVKKTEEDVKKGEEVKKAVTTDEAVKAGGKESTTSKEGTHENEAEADYHDANAYLPNEVNSRPQTGEISNPTTTTTEPVLNPAVGVKPPASP</sequence>
<evidence type="ECO:0000313" key="3">
    <source>
        <dbReference type="EMBL" id="CAH7680905.1"/>
    </source>
</evidence>
<protein>
    <submittedName>
        <fullName evidence="3">Expressed protein</fullName>
    </submittedName>
</protein>
<name>A0AAV0B886_PHAPC</name>
<feature type="compositionally biased region" description="Basic and acidic residues" evidence="1">
    <location>
        <begin position="165"/>
        <end position="181"/>
    </location>
</feature>
<feature type="compositionally biased region" description="Basic and acidic residues" evidence="1">
    <location>
        <begin position="188"/>
        <end position="244"/>
    </location>
</feature>
<dbReference type="Proteomes" id="UP001153365">
    <property type="component" value="Unassembled WGS sequence"/>
</dbReference>
<dbReference type="AlphaFoldDB" id="A0AAV0B886"/>
<evidence type="ECO:0000256" key="2">
    <source>
        <dbReference type="SAM" id="SignalP"/>
    </source>
</evidence>
<dbReference type="EMBL" id="CALTRL010003334">
    <property type="protein sequence ID" value="CAH7680905.1"/>
    <property type="molecule type" value="Genomic_DNA"/>
</dbReference>
<evidence type="ECO:0000313" key="4">
    <source>
        <dbReference type="Proteomes" id="UP001153365"/>
    </source>
</evidence>
<proteinExistence type="predicted"/>
<reference evidence="3" key="1">
    <citation type="submission" date="2022-06" db="EMBL/GenBank/DDBJ databases">
        <authorList>
            <consortium name="SYNGENTA / RWTH Aachen University"/>
        </authorList>
    </citation>
    <scope>NUCLEOTIDE SEQUENCE</scope>
</reference>
<gene>
    <name evidence="3" type="ORF">PPACK8108_LOCUS13427</name>
</gene>
<organism evidence="3 4">
    <name type="scientific">Phakopsora pachyrhizi</name>
    <name type="common">Asian soybean rust disease fungus</name>
    <dbReference type="NCBI Taxonomy" id="170000"/>
    <lineage>
        <taxon>Eukaryota</taxon>
        <taxon>Fungi</taxon>
        <taxon>Dikarya</taxon>
        <taxon>Basidiomycota</taxon>
        <taxon>Pucciniomycotina</taxon>
        <taxon>Pucciniomycetes</taxon>
        <taxon>Pucciniales</taxon>
        <taxon>Phakopsoraceae</taxon>
        <taxon>Phakopsora</taxon>
    </lineage>
</organism>
<feature type="region of interest" description="Disordered" evidence="1">
    <location>
        <begin position="165"/>
        <end position="286"/>
    </location>
</feature>
<comment type="caution">
    <text evidence="3">The sequence shown here is derived from an EMBL/GenBank/DDBJ whole genome shotgun (WGS) entry which is preliminary data.</text>
</comment>
<feature type="signal peptide" evidence="2">
    <location>
        <begin position="1"/>
        <end position="16"/>
    </location>
</feature>
<accession>A0AAV0B886</accession>
<feature type="chain" id="PRO_5043919847" evidence="2">
    <location>
        <begin position="17"/>
        <end position="286"/>
    </location>
</feature>
<keyword evidence="4" id="KW-1185">Reference proteome</keyword>